<feature type="transmembrane region" description="Helical" evidence="1">
    <location>
        <begin position="174"/>
        <end position="194"/>
    </location>
</feature>
<evidence type="ECO:0000256" key="1">
    <source>
        <dbReference type="SAM" id="Phobius"/>
    </source>
</evidence>
<reference evidence="3 4" key="1">
    <citation type="submission" date="2018-06" db="EMBL/GenBank/DDBJ databases">
        <title>Genomic Encyclopedia of Type Strains, Phase III (KMG-III): the genomes of soil and plant-associated and newly described type strains.</title>
        <authorList>
            <person name="Whitman W."/>
        </authorList>
    </citation>
    <scope>NUCLEOTIDE SEQUENCE [LARGE SCALE GENOMIC DNA]</scope>
    <source>
        <strain evidence="3 4">CECT 9025</strain>
    </source>
</reference>
<proteinExistence type="predicted"/>
<feature type="chain" id="PRO_5016240971" evidence="2">
    <location>
        <begin position="29"/>
        <end position="198"/>
    </location>
</feature>
<evidence type="ECO:0000313" key="4">
    <source>
        <dbReference type="Proteomes" id="UP000248311"/>
    </source>
</evidence>
<dbReference type="RefSeq" id="WP_110814378.1">
    <property type="nucleotide sequence ID" value="NZ_QJTE01000003.1"/>
</dbReference>
<sequence length="198" mass="19702">MTLKTLLLGAVAATALAGSAAASIVVNAYEQDGSVVFSYSGSLDLTGMRVSSTQIANAGTTPRNGSLTFGAYSRTPPTATPAFDFYSGFTGLGAFGGGGFTRFTQPADTFTGAQLSLSSRSIGVLAGSTGGAISGTTVLADASFDSLGLFRGSYSGSTMNDTVTLTIGDAPAPVPVPASLPLLLGALGLTGLVLRRRG</sequence>
<accession>A0A318SPM2</accession>
<keyword evidence="1" id="KW-1133">Transmembrane helix</keyword>
<keyword evidence="4" id="KW-1185">Reference proteome</keyword>
<keyword evidence="1" id="KW-0812">Transmembrane</keyword>
<protein>
    <submittedName>
        <fullName evidence="3">Putative secreted protein with PEP-CTERM sorting signal</fullName>
    </submittedName>
</protein>
<evidence type="ECO:0000313" key="3">
    <source>
        <dbReference type="EMBL" id="PYE83820.1"/>
    </source>
</evidence>
<dbReference type="Proteomes" id="UP000248311">
    <property type="component" value="Unassembled WGS sequence"/>
</dbReference>
<evidence type="ECO:0000256" key="2">
    <source>
        <dbReference type="SAM" id="SignalP"/>
    </source>
</evidence>
<keyword evidence="2" id="KW-0732">Signal</keyword>
<dbReference type="EMBL" id="QJTE01000003">
    <property type="protein sequence ID" value="PYE83820.1"/>
    <property type="molecule type" value="Genomic_DNA"/>
</dbReference>
<feature type="signal peptide" evidence="2">
    <location>
        <begin position="1"/>
        <end position="28"/>
    </location>
</feature>
<comment type="caution">
    <text evidence="3">The sequence shown here is derived from an EMBL/GenBank/DDBJ whole genome shotgun (WGS) entry which is preliminary data.</text>
</comment>
<dbReference type="AlphaFoldDB" id="A0A318SPM2"/>
<keyword evidence="1" id="KW-0472">Membrane</keyword>
<organism evidence="3 4">
    <name type="scientific">Pseudoroseicyclus aestuarii</name>
    <dbReference type="NCBI Taxonomy" id="1795041"/>
    <lineage>
        <taxon>Bacteria</taxon>
        <taxon>Pseudomonadati</taxon>
        <taxon>Pseudomonadota</taxon>
        <taxon>Alphaproteobacteria</taxon>
        <taxon>Rhodobacterales</taxon>
        <taxon>Paracoccaceae</taxon>
        <taxon>Pseudoroseicyclus</taxon>
    </lineage>
</organism>
<gene>
    <name evidence="3" type="ORF">DFP88_103181</name>
</gene>
<name>A0A318SPM2_9RHOB</name>